<evidence type="ECO:0000313" key="7">
    <source>
        <dbReference type="Proteomes" id="UP001162131"/>
    </source>
</evidence>
<name>A0AAU9JRS2_9CILI</name>
<dbReference type="InterPro" id="IPR036855">
    <property type="entry name" value="Znf_CCCH_sf"/>
</dbReference>
<evidence type="ECO:0000259" key="5">
    <source>
        <dbReference type="PROSITE" id="PS50103"/>
    </source>
</evidence>
<organism evidence="6 7">
    <name type="scientific">Blepharisma stoltei</name>
    <dbReference type="NCBI Taxonomy" id="1481888"/>
    <lineage>
        <taxon>Eukaryota</taxon>
        <taxon>Sar</taxon>
        <taxon>Alveolata</taxon>
        <taxon>Ciliophora</taxon>
        <taxon>Postciliodesmatophora</taxon>
        <taxon>Heterotrichea</taxon>
        <taxon>Heterotrichida</taxon>
        <taxon>Blepharismidae</taxon>
        <taxon>Blepharisma</taxon>
    </lineage>
</organism>
<dbReference type="Proteomes" id="UP001162131">
    <property type="component" value="Unassembled WGS sequence"/>
</dbReference>
<dbReference type="InterPro" id="IPR000571">
    <property type="entry name" value="Znf_CCCH"/>
</dbReference>
<evidence type="ECO:0000256" key="2">
    <source>
        <dbReference type="ARBA" id="ARBA00022771"/>
    </source>
</evidence>
<keyword evidence="2 4" id="KW-0863">Zinc-finger</keyword>
<sequence length="207" mass="24078">MDSQPQVTVWYFDENNYPICQAIFTGQQCQYFPRCVFSHNPPKRSCYVTINEMFQNPHSMVQELTRQASQEGQFSTEDIALAYQENEPYMETPDPQYNLENDIENDIDQLDRLMKEMKHFEEGPDTQEKNMMCPFLVETGNCLIKNICLWVHSEDDLKQGNITKMQEWYPNSMSCECCKGFIYACQREECAKKGSCSVCLSEGVTIS</sequence>
<keyword evidence="1 4" id="KW-0479">Metal-binding</keyword>
<dbReference type="SUPFAM" id="SSF90229">
    <property type="entry name" value="CCCH zinc finger"/>
    <property type="match status" value="1"/>
</dbReference>
<feature type="domain" description="C3H1-type" evidence="5">
    <location>
        <begin position="14"/>
        <end position="42"/>
    </location>
</feature>
<evidence type="ECO:0000256" key="4">
    <source>
        <dbReference type="PROSITE-ProRule" id="PRU00723"/>
    </source>
</evidence>
<accession>A0AAU9JRS2</accession>
<evidence type="ECO:0000313" key="6">
    <source>
        <dbReference type="EMBL" id="CAG9329055.1"/>
    </source>
</evidence>
<protein>
    <recommendedName>
        <fullName evidence="5">C3H1-type domain-containing protein</fullName>
    </recommendedName>
</protein>
<keyword evidence="3 4" id="KW-0862">Zinc</keyword>
<evidence type="ECO:0000256" key="1">
    <source>
        <dbReference type="ARBA" id="ARBA00022723"/>
    </source>
</evidence>
<dbReference type="EMBL" id="CAJZBQ010000047">
    <property type="protein sequence ID" value="CAG9329055.1"/>
    <property type="molecule type" value="Genomic_DNA"/>
</dbReference>
<keyword evidence="7" id="KW-1185">Reference proteome</keyword>
<proteinExistence type="predicted"/>
<feature type="zinc finger region" description="C3H1-type" evidence="4">
    <location>
        <begin position="14"/>
        <end position="42"/>
    </location>
</feature>
<gene>
    <name evidence="6" type="ORF">BSTOLATCC_MIC47891</name>
</gene>
<dbReference type="GO" id="GO:0008270">
    <property type="term" value="F:zinc ion binding"/>
    <property type="evidence" value="ECO:0007669"/>
    <property type="project" value="UniProtKB-KW"/>
</dbReference>
<evidence type="ECO:0000256" key="3">
    <source>
        <dbReference type="ARBA" id="ARBA00022833"/>
    </source>
</evidence>
<dbReference type="PROSITE" id="PS50103">
    <property type="entry name" value="ZF_C3H1"/>
    <property type="match status" value="1"/>
</dbReference>
<reference evidence="6" key="1">
    <citation type="submission" date="2021-09" db="EMBL/GenBank/DDBJ databases">
        <authorList>
            <consortium name="AG Swart"/>
            <person name="Singh M."/>
            <person name="Singh A."/>
            <person name="Seah K."/>
            <person name="Emmerich C."/>
        </authorList>
    </citation>
    <scope>NUCLEOTIDE SEQUENCE</scope>
    <source>
        <strain evidence="6">ATCC30299</strain>
    </source>
</reference>
<dbReference type="AlphaFoldDB" id="A0AAU9JRS2"/>
<comment type="caution">
    <text evidence="6">The sequence shown here is derived from an EMBL/GenBank/DDBJ whole genome shotgun (WGS) entry which is preliminary data.</text>
</comment>